<dbReference type="GO" id="GO:0035312">
    <property type="term" value="F:5'-3' DNA exonuclease activity"/>
    <property type="evidence" value="ECO:0007669"/>
    <property type="project" value="TreeGrafter"/>
</dbReference>
<evidence type="ECO:0000313" key="3">
    <source>
        <dbReference type="Proteomes" id="UP000182769"/>
    </source>
</evidence>
<dbReference type="SMART" id="SM00481">
    <property type="entry name" value="POLIIIAc"/>
    <property type="match status" value="1"/>
</dbReference>
<accession>A0A0K6IIY0</accession>
<name>A0A0K6IIY0_9GAMM</name>
<dbReference type="PANTHER" id="PTHR42924">
    <property type="entry name" value="EXONUCLEASE"/>
    <property type="match status" value="1"/>
</dbReference>
<dbReference type="Pfam" id="PF02811">
    <property type="entry name" value="PHP"/>
    <property type="match status" value="1"/>
</dbReference>
<feature type="domain" description="Polymerase/histidinol phosphatase N-terminal" evidence="1">
    <location>
        <begin position="9"/>
        <end position="74"/>
    </location>
</feature>
<dbReference type="SUPFAM" id="SSF89550">
    <property type="entry name" value="PHP domain-like"/>
    <property type="match status" value="1"/>
</dbReference>
<dbReference type="InterPro" id="IPR052018">
    <property type="entry name" value="PHP_domain"/>
</dbReference>
<gene>
    <name evidence="2" type="ORF">Ga0061065_102398</name>
</gene>
<keyword evidence="3" id="KW-1185">Reference proteome</keyword>
<dbReference type="AlphaFoldDB" id="A0A0K6IIY0"/>
<dbReference type="InterPro" id="IPR003141">
    <property type="entry name" value="Pol/His_phosphatase_N"/>
</dbReference>
<dbReference type="GO" id="GO:0004534">
    <property type="term" value="F:5'-3' RNA exonuclease activity"/>
    <property type="evidence" value="ECO:0007669"/>
    <property type="project" value="TreeGrafter"/>
</dbReference>
<protein>
    <submittedName>
        <fullName evidence="2">Predicted metal-dependent phosphoesterase TrpH, contains PHP domain</fullName>
    </submittedName>
</protein>
<dbReference type="CDD" id="cd07438">
    <property type="entry name" value="PHP_HisPPase_AMP"/>
    <property type="match status" value="1"/>
</dbReference>
<organism evidence="2 3">
    <name type="scientific">Marinomonas fungiae</name>
    <dbReference type="NCBI Taxonomy" id="1137284"/>
    <lineage>
        <taxon>Bacteria</taxon>
        <taxon>Pseudomonadati</taxon>
        <taxon>Pseudomonadota</taxon>
        <taxon>Gammaproteobacteria</taxon>
        <taxon>Oceanospirillales</taxon>
        <taxon>Oceanospirillaceae</taxon>
        <taxon>Marinomonas</taxon>
    </lineage>
</organism>
<sequence>MSDKTYQHIDLHMHSTASDGKLTPSELLALAHQEGVEMLALTDHDTTAGLAEASSAASEHGIKLINGCELSVAWKKIPLHMVALGFDKDCPRMAFWTQRNQAVRLERGRQIADLLRKKGLPDLFDKAVEEAGQSQLGRPHFAKVMVREGIVKDINKAFDHYLGNKKLGQIRDVWPQLEDIVPDLAATGCELIMAHPKRYPLTVTKLKSVLQDFKILGGTAIEVASGNERPDYVRFLERLSRDFEFKASAGSDYHGPFGPWTQVGRYTQVHEQEISPIWYQW</sequence>
<dbReference type="EMBL" id="CYHG01000002">
    <property type="protein sequence ID" value="CUB03059.1"/>
    <property type="molecule type" value="Genomic_DNA"/>
</dbReference>
<dbReference type="RefSeq" id="WP_055462020.1">
    <property type="nucleotide sequence ID" value="NZ_CYHG01000002.1"/>
</dbReference>
<dbReference type="InterPro" id="IPR004013">
    <property type="entry name" value="PHP_dom"/>
</dbReference>
<evidence type="ECO:0000259" key="1">
    <source>
        <dbReference type="SMART" id="SM00481"/>
    </source>
</evidence>
<dbReference type="Proteomes" id="UP000182769">
    <property type="component" value="Unassembled WGS sequence"/>
</dbReference>
<proteinExistence type="predicted"/>
<dbReference type="Gene3D" id="1.10.150.650">
    <property type="match status" value="1"/>
</dbReference>
<dbReference type="Gene3D" id="3.20.20.140">
    <property type="entry name" value="Metal-dependent hydrolases"/>
    <property type="match status" value="1"/>
</dbReference>
<reference evidence="3" key="1">
    <citation type="submission" date="2015-08" db="EMBL/GenBank/DDBJ databases">
        <authorList>
            <person name="Varghese N."/>
        </authorList>
    </citation>
    <scope>NUCLEOTIDE SEQUENCE [LARGE SCALE GENOMIC DNA]</scope>
    <source>
        <strain evidence="3">JCM 18476</strain>
    </source>
</reference>
<dbReference type="InterPro" id="IPR016195">
    <property type="entry name" value="Pol/histidinol_Pase-like"/>
</dbReference>
<dbReference type="STRING" id="1137284.GCA_001418205_00903"/>
<dbReference type="OrthoDB" id="9804333at2"/>
<evidence type="ECO:0000313" key="2">
    <source>
        <dbReference type="EMBL" id="CUB03059.1"/>
    </source>
</evidence>
<dbReference type="PANTHER" id="PTHR42924:SF3">
    <property type="entry name" value="POLYMERASE_HISTIDINOL PHOSPHATASE N-TERMINAL DOMAIN-CONTAINING PROTEIN"/>
    <property type="match status" value="1"/>
</dbReference>